<organism evidence="1 2">
    <name type="scientific">Racocetra persica</name>
    <dbReference type="NCBI Taxonomy" id="160502"/>
    <lineage>
        <taxon>Eukaryota</taxon>
        <taxon>Fungi</taxon>
        <taxon>Fungi incertae sedis</taxon>
        <taxon>Mucoromycota</taxon>
        <taxon>Glomeromycotina</taxon>
        <taxon>Glomeromycetes</taxon>
        <taxon>Diversisporales</taxon>
        <taxon>Gigasporaceae</taxon>
        <taxon>Racocetra</taxon>
    </lineage>
</organism>
<dbReference type="Proteomes" id="UP000789920">
    <property type="component" value="Unassembled WGS sequence"/>
</dbReference>
<proteinExistence type="predicted"/>
<evidence type="ECO:0000313" key="1">
    <source>
        <dbReference type="EMBL" id="CAG8812165.1"/>
    </source>
</evidence>
<feature type="non-terminal residue" evidence="1">
    <location>
        <position position="213"/>
    </location>
</feature>
<dbReference type="EMBL" id="CAJVQC010073295">
    <property type="protein sequence ID" value="CAG8812165.1"/>
    <property type="molecule type" value="Genomic_DNA"/>
</dbReference>
<feature type="non-terminal residue" evidence="1">
    <location>
        <position position="1"/>
    </location>
</feature>
<comment type="caution">
    <text evidence="1">The sequence shown here is derived from an EMBL/GenBank/DDBJ whole genome shotgun (WGS) entry which is preliminary data.</text>
</comment>
<gene>
    <name evidence="1" type="ORF">RPERSI_LOCUS23471</name>
</gene>
<accession>A0ACA9RW28</accession>
<reference evidence="1" key="1">
    <citation type="submission" date="2021-06" db="EMBL/GenBank/DDBJ databases">
        <authorList>
            <person name="Kallberg Y."/>
            <person name="Tangrot J."/>
            <person name="Rosling A."/>
        </authorList>
    </citation>
    <scope>NUCLEOTIDE SEQUENCE</scope>
    <source>
        <strain evidence="1">MA461A</strain>
    </source>
</reference>
<evidence type="ECO:0000313" key="2">
    <source>
        <dbReference type="Proteomes" id="UP000789920"/>
    </source>
</evidence>
<keyword evidence="2" id="KW-1185">Reference proteome</keyword>
<sequence>CGIQFVSNITPNIGSQMFRADGVSFQNEYVINDEQLHAVPAPYELTIDNSFLLFRKDFEAKYRSLHKGEKIFSPNISSLASQSWSEQPPSVRMFFKQLENKALKKHKDMFPNYQYKPQDANFLNSWTLPLQSVENSGPSPETSTTNVLYLNSQDDSQDVVHDINTFFANSQDVVHDINTFFTNSQDLVHYINPYFTPTGLDYYNFQHSVSLPY</sequence>
<protein>
    <submittedName>
        <fullName evidence="1">33615_t:CDS:1</fullName>
    </submittedName>
</protein>
<name>A0ACA9RW28_9GLOM</name>